<dbReference type="EMBL" id="OU900105">
    <property type="protein sequence ID" value="CAG9856605.1"/>
    <property type="molecule type" value="Genomic_DNA"/>
</dbReference>
<evidence type="ECO:0000313" key="16">
    <source>
        <dbReference type="EMBL" id="CAG9856605.1"/>
    </source>
</evidence>
<evidence type="ECO:0000256" key="9">
    <source>
        <dbReference type="ARBA" id="ARBA00022857"/>
    </source>
</evidence>
<organism evidence="16 17">
    <name type="scientific">Phyllotreta striolata</name>
    <name type="common">Striped flea beetle</name>
    <name type="synonym">Crioceris striolata</name>
    <dbReference type="NCBI Taxonomy" id="444603"/>
    <lineage>
        <taxon>Eukaryota</taxon>
        <taxon>Metazoa</taxon>
        <taxon>Ecdysozoa</taxon>
        <taxon>Arthropoda</taxon>
        <taxon>Hexapoda</taxon>
        <taxon>Insecta</taxon>
        <taxon>Pterygota</taxon>
        <taxon>Neoptera</taxon>
        <taxon>Endopterygota</taxon>
        <taxon>Coleoptera</taxon>
        <taxon>Polyphaga</taxon>
        <taxon>Cucujiformia</taxon>
        <taxon>Chrysomeloidea</taxon>
        <taxon>Chrysomelidae</taxon>
        <taxon>Galerucinae</taxon>
        <taxon>Alticini</taxon>
        <taxon>Phyllotreta</taxon>
    </lineage>
</organism>
<keyword evidence="17" id="KW-1185">Reference proteome</keyword>
<evidence type="ECO:0000256" key="10">
    <source>
        <dbReference type="ARBA" id="ARBA00022982"/>
    </source>
</evidence>
<dbReference type="Gene3D" id="3.40.50.720">
    <property type="entry name" value="NAD(P)-binding Rossmann-like Domain"/>
    <property type="match status" value="1"/>
</dbReference>
<dbReference type="GO" id="GO:0005739">
    <property type="term" value="C:mitochondrion"/>
    <property type="evidence" value="ECO:0007669"/>
    <property type="project" value="UniProtKB-SubCell"/>
</dbReference>
<evidence type="ECO:0000256" key="14">
    <source>
        <dbReference type="PIRSR" id="PIRSR000362-1"/>
    </source>
</evidence>
<feature type="binding site" evidence="14">
    <location>
        <position position="31"/>
    </location>
    <ligand>
        <name>FAD</name>
        <dbReference type="ChEBI" id="CHEBI:57692"/>
    </ligand>
</feature>
<comment type="catalytic activity">
    <reaction evidence="12 13">
        <text>2 reduced [adrenodoxin] + NADP(+) + H(+) = 2 oxidized [adrenodoxin] + NADPH</text>
        <dbReference type="Rhea" id="RHEA:42312"/>
        <dbReference type="Rhea" id="RHEA-COMP:9998"/>
        <dbReference type="Rhea" id="RHEA-COMP:9999"/>
        <dbReference type="ChEBI" id="CHEBI:15378"/>
        <dbReference type="ChEBI" id="CHEBI:33737"/>
        <dbReference type="ChEBI" id="CHEBI:33738"/>
        <dbReference type="ChEBI" id="CHEBI:57783"/>
        <dbReference type="ChEBI" id="CHEBI:58349"/>
        <dbReference type="EC" id="1.18.1.6"/>
    </reaction>
</comment>
<evidence type="ECO:0000256" key="15">
    <source>
        <dbReference type="PIRSR" id="PIRSR000362-2"/>
    </source>
</evidence>
<comment type="pathway">
    <text evidence="2">Steroid metabolism; cholesterol metabolism.</text>
</comment>
<dbReference type="FunFam" id="3.50.50.60:FF:000229">
    <property type="entry name" value="NADPH:adrenodoxin oxidoreductase, mitochondrial"/>
    <property type="match status" value="1"/>
</dbReference>
<evidence type="ECO:0000256" key="1">
    <source>
        <dbReference type="ARBA" id="ARBA00001974"/>
    </source>
</evidence>
<evidence type="ECO:0000256" key="5">
    <source>
        <dbReference type="ARBA" id="ARBA00016287"/>
    </source>
</evidence>
<proteinExistence type="inferred from homology"/>
<evidence type="ECO:0000256" key="8">
    <source>
        <dbReference type="ARBA" id="ARBA00022827"/>
    </source>
</evidence>
<dbReference type="PRINTS" id="PR00419">
    <property type="entry name" value="ADXRDTASE"/>
</dbReference>
<keyword evidence="8 13" id="KW-0274">FAD</keyword>
<feature type="binding site" evidence="15">
    <location>
        <position position="376"/>
    </location>
    <ligand>
        <name>NADP(+)</name>
        <dbReference type="ChEBI" id="CHEBI:58349"/>
    </ligand>
</feature>
<evidence type="ECO:0000256" key="4">
    <source>
        <dbReference type="ARBA" id="ARBA00013219"/>
    </source>
</evidence>
<keyword evidence="9 13" id="KW-0521">NADP</keyword>
<comment type="subcellular location">
    <subcellularLocation>
        <location evidence="13">Mitochondrion</location>
    </subcellularLocation>
</comment>
<feature type="binding site" evidence="14">
    <location>
        <begin position="376"/>
        <end position="378"/>
    </location>
    <ligand>
        <name>FAD</name>
        <dbReference type="ChEBI" id="CHEBI:57692"/>
    </ligand>
</feature>
<keyword evidence="6" id="KW-0813">Transport</keyword>
<evidence type="ECO:0000256" key="13">
    <source>
        <dbReference type="PIRNR" id="PIRNR000362"/>
    </source>
</evidence>
<sequence length="462" mass="51363">MTFIRPCLLLKRYFGSKPNNPKICIVGAGPAGFYAAQHLIKKLKSCEVDIIEKLPVPFGLVRFGVAPDHPEVKNVINTFNKVGENPFVRFLGNVTLGRDVSLRDLQNAYHVVLLTYGAEKSKTLGIPGEHLANCVEARRIVGWYNGLPWDKNLKIDLSKEVVAIFGQGNVAIDVARILLSPVDELKKTDITQYALEALSMSKVKRVFLVGRRGPLQAAYTIKELREMLKLKTCSTIWRAEDFKGVADHIPHLARPKKRITELMLKSLNEPQTPKDKEFRPIFFRSPLSISGSESVEKVVMGINKLEGDNILEQKAVLTDGMEELNAGLIVPSIGYKSIQVDENIPFDGARGLVKNNNFRVNTGLYVSGWLGTGPTGVILTTMSNAFEVAENIIEDIQSEHLAEDAKGGIEDITPILALKNVQTVNWMGWEKINRHEQFEGNKLGKPREKVVDIEKMLAIASS</sequence>
<accession>A0A9N9THX6</accession>
<dbReference type="EC" id="1.18.1.6" evidence="4 13"/>
<dbReference type="InterPro" id="IPR021163">
    <property type="entry name" value="Ferredox_Rdtase_adrenod"/>
</dbReference>
<name>A0A9N9THX6_PHYSR</name>
<dbReference type="Gene3D" id="3.50.50.60">
    <property type="entry name" value="FAD/NAD(P)-binding domain"/>
    <property type="match status" value="1"/>
</dbReference>
<gene>
    <name evidence="16" type="ORF">PHYEVI_LOCUS3025</name>
</gene>
<dbReference type="Pfam" id="PF13450">
    <property type="entry name" value="NAD_binding_8"/>
    <property type="match status" value="1"/>
</dbReference>
<evidence type="ECO:0000256" key="3">
    <source>
        <dbReference type="ARBA" id="ARBA00008312"/>
    </source>
</evidence>
<evidence type="ECO:0000313" key="17">
    <source>
        <dbReference type="Proteomes" id="UP001153712"/>
    </source>
</evidence>
<keyword evidence="10" id="KW-0249">Electron transport</keyword>
<feature type="binding site" evidence="15">
    <location>
        <begin position="167"/>
        <end position="170"/>
    </location>
    <ligand>
        <name>NADP(+)</name>
        <dbReference type="ChEBI" id="CHEBI:58349"/>
    </ligand>
</feature>
<feature type="binding site" evidence="15">
    <location>
        <begin position="211"/>
        <end position="212"/>
    </location>
    <ligand>
        <name>NADP(+)</name>
        <dbReference type="ChEBI" id="CHEBI:58349"/>
    </ligand>
</feature>
<evidence type="ECO:0000256" key="6">
    <source>
        <dbReference type="ARBA" id="ARBA00022448"/>
    </source>
</evidence>
<feature type="binding site" evidence="14">
    <location>
        <position position="369"/>
    </location>
    <ligand>
        <name>FAD</name>
        <dbReference type="ChEBI" id="CHEBI:57692"/>
    </ligand>
</feature>
<feature type="binding site" evidence="14">
    <location>
        <position position="52"/>
    </location>
    <ligand>
        <name>FAD</name>
        <dbReference type="ChEBI" id="CHEBI:57692"/>
    </ligand>
</feature>
<dbReference type="AlphaFoldDB" id="A0A9N9THX6"/>
<feature type="binding site" evidence="14">
    <location>
        <position position="96"/>
    </location>
    <ligand>
        <name>FAD</name>
        <dbReference type="ChEBI" id="CHEBI:57692"/>
    </ligand>
</feature>
<reference evidence="16" key="1">
    <citation type="submission" date="2022-01" db="EMBL/GenBank/DDBJ databases">
        <authorList>
            <person name="King R."/>
        </authorList>
    </citation>
    <scope>NUCLEOTIDE SEQUENCE</scope>
</reference>
<keyword evidence="13" id="KW-0496">Mitochondrion</keyword>
<keyword evidence="7 13" id="KW-0285">Flavoprotein</keyword>
<evidence type="ECO:0000256" key="2">
    <source>
        <dbReference type="ARBA" id="ARBA00004731"/>
    </source>
</evidence>
<feature type="binding site" evidence="14">
    <location>
        <position position="60"/>
    </location>
    <ligand>
        <name>FAD</name>
        <dbReference type="ChEBI" id="CHEBI:57692"/>
    </ligand>
</feature>
<evidence type="ECO:0000256" key="12">
    <source>
        <dbReference type="ARBA" id="ARBA00048933"/>
    </source>
</evidence>
<dbReference type="Proteomes" id="UP001153712">
    <property type="component" value="Chromosome 12"/>
</dbReference>
<dbReference type="OrthoDB" id="333024at2759"/>
<dbReference type="PIRSF" id="PIRSF000362">
    <property type="entry name" value="FNR"/>
    <property type="match status" value="1"/>
</dbReference>
<protein>
    <recommendedName>
        <fullName evidence="5 13">NADPH:adrenodoxin oxidoreductase, mitochondrial</fullName>
        <ecNumber evidence="4 13">1.18.1.6</ecNumber>
    </recommendedName>
</protein>
<dbReference type="PANTHER" id="PTHR48467:SF1">
    <property type="entry name" value="GLUTAMATE SYNTHASE 1 [NADH], CHLOROPLASTIC-LIKE"/>
    <property type="match status" value="1"/>
</dbReference>
<dbReference type="PANTHER" id="PTHR48467">
    <property type="entry name" value="GLUTAMATE SYNTHASE 1 [NADH], CHLOROPLASTIC-LIKE"/>
    <property type="match status" value="1"/>
</dbReference>
<feature type="binding site" evidence="15">
    <location>
        <position position="223"/>
    </location>
    <ligand>
        <name>NADP(+)</name>
        <dbReference type="ChEBI" id="CHEBI:58349"/>
    </ligand>
</feature>
<dbReference type="GO" id="GO:0016491">
    <property type="term" value="F:oxidoreductase activity"/>
    <property type="evidence" value="ECO:0007669"/>
    <property type="project" value="UniProtKB-KW"/>
</dbReference>
<evidence type="ECO:0000256" key="11">
    <source>
        <dbReference type="ARBA" id="ARBA00023002"/>
    </source>
</evidence>
<dbReference type="InterPro" id="IPR055275">
    <property type="entry name" value="Ferredox_Rdtase"/>
</dbReference>
<dbReference type="InterPro" id="IPR036188">
    <property type="entry name" value="FAD/NAD-bd_sf"/>
</dbReference>
<comment type="similarity">
    <text evidence="3 13">Belongs to the ferredoxin--NADP reductase type 1 family.</text>
</comment>
<dbReference type="SUPFAM" id="SSF51971">
    <property type="entry name" value="Nucleotide-binding domain"/>
    <property type="match status" value="1"/>
</dbReference>
<evidence type="ECO:0000256" key="7">
    <source>
        <dbReference type="ARBA" id="ARBA00022630"/>
    </source>
</evidence>
<comment type="cofactor">
    <cofactor evidence="1 13 14">
        <name>FAD</name>
        <dbReference type="ChEBI" id="CHEBI:57692"/>
    </cofactor>
</comment>
<keyword evidence="11 13" id="KW-0560">Oxidoreductase</keyword>